<organism evidence="1 2">
    <name type="scientific">Paenibacillus albilobatus</name>
    <dbReference type="NCBI Taxonomy" id="2716884"/>
    <lineage>
        <taxon>Bacteria</taxon>
        <taxon>Bacillati</taxon>
        <taxon>Bacillota</taxon>
        <taxon>Bacilli</taxon>
        <taxon>Bacillales</taxon>
        <taxon>Paenibacillaceae</taxon>
        <taxon>Paenibacillus</taxon>
    </lineage>
</organism>
<evidence type="ECO:0000313" key="2">
    <source>
        <dbReference type="Proteomes" id="UP000679779"/>
    </source>
</evidence>
<dbReference type="AlphaFoldDB" id="A0A920CDA3"/>
<name>A0A920CDA3_9BACL</name>
<evidence type="ECO:0000313" key="1">
    <source>
        <dbReference type="EMBL" id="GIO32592.1"/>
    </source>
</evidence>
<keyword evidence="2" id="KW-1185">Reference proteome</keyword>
<dbReference type="RefSeq" id="WP_160039490.1">
    <property type="nucleotide sequence ID" value="NZ_BORQ01000004.1"/>
</dbReference>
<reference evidence="1" key="1">
    <citation type="submission" date="2021-03" db="EMBL/GenBank/DDBJ databases">
        <title>Antimicrobial resistance genes in bacteria isolated from Japanese honey, and their potential for conferring macrolide and lincosamide resistance in the American foulbrood pathogen Paenibacillus larvae.</title>
        <authorList>
            <person name="Okamoto M."/>
            <person name="Kumagai M."/>
            <person name="Kanamori H."/>
            <person name="Takamatsu D."/>
        </authorList>
    </citation>
    <scope>NUCLEOTIDE SEQUENCE</scope>
    <source>
        <strain evidence="1">J2TS6</strain>
    </source>
</reference>
<sequence length="322" mass="33838">MTTSSYPFGPGFQHIYPVPFPYYPMAYTFRGPYAPSPYFWPLPERVVPYTGGFPGYPGYPGYSEYPAYPAYAPFPAAPYPGIAYDAPYSAMDPTRVEPTPKGFQIKLQPTQEKKFDHVHAESVNVENIKVENVKAENVKAENVKAEKSQPGVKMNTAIEVGGKHGAGFQAETQVDKHGVSNQVASHVGAEQYGLNVQGGASLDGKTKGFQFETESKLGGKYGIQVHAEGHAGLQQGIGLNTEAQVLGDHGIGAHVKGQLGGGQGAAFSTGAQIGGDHGLGAHAGAQVGGGQGVSFNVGGNVGSHDGQVGFQLGGKEKKKAEE</sequence>
<protein>
    <submittedName>
        <fullName evidence="1">Uncharacterized protein</fullName>
    </submittedName>
</protein>
<dbReference type="Proteomes" id="UP000679779">
    <property type="component" value="Unassembled WGS sequence"/>
</dbReference>
<comment type="caution">
    <text evidence="1">The sequence shown here is derived from an EMBL/GenBank/DDBJ whole genome shotgun (WGS) entry which is preliminary data.</text>
</comment>
<proteinExistence type="predicted"/>
<dbReference type="EMBL" id="BORQ01000004">
    <property type="protein sequence ID" value="GIO32592.1"/>
    <property type="molecule type" value="Genomic_DNA"/>
</dbReference>
<accession>A0A920CDA3</accession>
<gene>
    <name evidence="1" type="ORF">J2TS6_37330</name>
</gene>